<keyword evidence="2" id="KW-0472">Membrane</keyword>
<keyword evidence="4" id="KW-1185">Reference proteome</keyword>
<dbReference type="AlphaFoldDB" id="A0A919PYM4"/>
<keyword evidence="2" id="KW-0812">Transmembrane</keyword>
<reference evidence="3" key="1">
    <citation type="submission" date="2021-01" db="EMBL/GenBank/DDBJ databases">
        <title>Whole genome shotgun sequence of Dactylosporangium siamense NBRC 106093.</title>
        <authorList>
            <person name="Komaki H."/>
            <person name="Tamura T."/>
        </authorList>
    </citation>
    <scope>NUCLEOTIDE SEQUENCE</scope>
    <source>
        <strain evidence="3">NBRC 106093</strain>
    </source>
</reference>
<feature type="region of interest" description="Disordered" evidence="1">
    <location>
        <begin position="64"/>
        <end position="83"/>
    </location>
</feature>
<evidence type="ECO:0000256" key="1">
    <source>
        <dbReference type="SAM" id="MobiDB-lite"/>
    </source>
</evidence>
<feature type="transmembrane region" description="Helical" evidence="2">
    <location>
        <begin position="38"/>
        <end position="59"/>
    </location>
</feature>
<sequence length="393" mass="40817">MTENPFSVLAGEAVPDSRVRVDDVIAAGRVRVRRRRGAVAAGCAAAVVLVTLAGVAFAVRPPNDGPARPSPSPSPSVSAHPSGCTVARVDVDGDIGAAFTDPSGRYVAFSRAPDPGLLIVYRDGVVVRRYTTGGRLQTWALNASGTAVGAVDNDAYRTTTDGALAMLPRPSGAARVWAYGINAAGDVVGEAAMPGKKFRAVLWRHTALDAPVLLPTPSGQSSSARGITDDGRVLGDLDQGATPYLWNADGTGSALPTPPGMPGGHPIQIAGDWVTGMVNYLSVKNFDPTTGRRAGTGDPKPARWQLSSGTVEILEAEDVFNGSGRVAADGTLVINRFTDAVFWDGTRLTPLPAPPGYDHVQVTSISADGRVIGGAATKNTGGSIEPFRWDCRR</sequence>
<protein>
    <submittedName>
        <fullName evidence="3">Uncharacterized protein</fullName>
    </submittedName>
</protein>
<organism evidence="3 4">
    <name type="scientific">Dactylosporangium siamense</name>
    <dbReference type="NCBI Taxonomy" id="685454"/>
    <lineage>
        <taxon>Bacteria</taxon>
        <taxon>Bacillati</taxon>
        <taxon>Actinomycetota</taxon>
        <taxon>Actinomycetes</taxon>
        <taxon>Micromonosporales</taxon>
        <taxon>Micromonosporaceae</taxon>
        <taxon>Dactylosporangium</taxon>
    </lineage>
</organism>
<gene>
    <name evidence="3" type="ORF">Dsi01nite_087460</name>
</gene>
<keyword evidence="2" id="KW-1133">Transmembrane helix</keyword>
<evidence type="ECO:0000313" key="4">
    <source>
        <dbReference type="Proteomes" id="UP000660611"/>
    </source>
</evidence>
<accession>A0A919PYM4</accession>
<evidence type="ECO:0000256" key="2">
    <source>
        <dbReference type="SAM" id="Phobius"/>
    </source>
</evidence>
<evidence type="ECO:0000313" key="3">
    <source>
        <dbReference type="EMBL" id="GIG50705.1"/>
    </source>
</evidence>
<name>A0A919PYM4_9ACTN</name>
<dbReference type="Proteomes" id="UP000660611">
    <property type="component" value="Unassembled WGS sequence"/>
</dbReference>
<dbReference type="EMBL" id="BONQ01000137">
    <property type="protein sequence ID" value="GIG50705.1"/>
    <property type="molecule type" value="Genomic_DNA"/>
</dbReference>
<comment type="caution">
    <text evidence="3">The sequence shown here is derived from an EMBL/GenBank/DDBJ whole genome shotgun (WGS) entry which is preliminary data.</text>
</comment>
<proteinExistence type="predicted"/>
<dbReference type="RefSeq" id="WP_203852339.1">
    <property type="nucleotide sequence ID" value="NZ_BAAAVW010000010.1"/>
</dbReference>